<dbReference type="PROSITE" id="PS51221">
    <property type="entry name" value="TTL"/>
    <property type="match status" value="1"/>
</dbReference>
<feature type="region of interest" description="Disordered" evidence="7">
    <location>
        <begin position="1"/>
        <end position="24"/>
    </location>
</feature>
<comment type="catalytic activity">
    <reaction evidence="6">
        <text>L-glutamyl-[protein] + L-glutamate + ATP = gamma-L-glutamyl-L-glutamyl-[protein] + ADP + phosphate + H(+)</text>
        <dbReference type="Rhea" id="RHEA:60144"/>
        <dbReference type="Rhea" id="RHEA-COMP:10208"/>
        <dbReference type="Rhea" id="RHEA-COMP:15517"/>
        <dbReference type="ChEBI" id="CHEBI:15378"/>
        <dbReference type="ChEBI" id="CHEBI:29973"/>
        <dbReference type="ChEBI" id="CHEBI:29985"/>
        <dbReference type="ChEBI" id="CHEBI:30616"/>
        <dbReference type="ChEBI" id="CHEBI:43474"/>
        <dbReference type="ChEBI" id="CHEBI:143622"/>
        <dbReference type="ChEBI" id="CHEBI:456216"/>
    </reaction>
    <physiologicalReaction direction="left-to-right" evidence="6">
        <dbReference type="Rhea" id="RHEA:60145"/>
    </physiologicalReaction>
</comment>
<feature type="compositionally biased region" description="Low complexity" evidence="7">
    <location>
        <begin position="881"/>
        <end position="903"/>
    </location>
</feature>
<keyword evidence="3" id="KW-0547">Nucleotide-binding</keyword>
<dbReference type="InterPro" id="IPR004344">
    <property type="entry name" value="TTL/TTLL_fam"/>
</dbReference>
<comment type="similarity">
    <text evidence="1">Belongs to the DIM1 family.</text>
</comment>
<feature type="region of interest" description="Disordered" evidence="7">
    <location>
        <begin position="683"/>
        <end position="752"/>
    </location>
</feature>
<keyword evidence="9" id="KW-1185">Reference proteome</keyword>
<gene>
    <name evidence="8" type="ORF">PAPYR_2382</name>
</gene>
<evidence type="ECO:0000256" key="2">
    <source>
        <dbReference type="ARBA" id="ARBA00022598"/>
    </source>
</evidence>
<feature type="compositionally biased region" description="Acidic residues" evidence="7">
    <location>
        <begin position="1"/>
        <end position="14"/>
    </location>
</feature>
<feature type="compositionally biased region" description="Low complexity" evidence="7">
    <location>
        <begin position="861"/>
        <end position="873"/>
    </location>
</feature>
<dbReference type="InterPro" id="IPR004123">
    <property type="entry name" value="Dim1"/>
</dbReference>
<reference evidence="8" key="1">
    <citation type="journal article" date="2022" name="bioRxiv">
        <title>Genomics of Preaxostyla Flagellates Illuminates Evolutionary Transitions and the Path Towards Mitochondrial Loss.</title>
        <authorList>
            <person name="Novak L.V.F."/>
            <person name="Treitli S.C."/>
            <person name="Pyrih J."/>
            <person name="Halakuc P."/>
            <person name="Pipaliya S.V."/>
            <person name="Vacek V."/>
            <person name="Brzon O."/>
            <person name="Soukal P."/>
            <person name="Eme L."/>
            <person name="Dacks J.B."/>
            <person name="Karnkowska A."/>
            <person name="Elias M."/>
            <person name="Hampl V."/>
        </authorList>
    </citation>
    <scope>NUCLEOTIDE SEQUENCE</scope>
    <source>
        <strain evidence="8">RCP-MX</strain>
    </source>
</reference>
<dbReference type="Gene3D" id="3.30.470.20">
    <property type="entry name" value="ATP-grasp fold, B domain"/>
    <property type="match status" value="1"/>
</dbReference>
<accession>A0ABQ8USA3</accession>
<dbReference type="PANTHER" id="PTHR12241:SF145">
    <property type="entry name" value="TUBULIN POLYGLUTAMYLASE TTLL5"/>
    <property type="match status" value="1"/>
</dbReference>
<feature type="region of interest" description="Disordered" evidence="7">
    <location>
        <begin position="937"/>
        <end position="981"/>
    </location>
</feature>
<comment type="caution">
    <text evidence="8">The sequence shown here is derived from an EMBL/GenBank/DDBJ whole genome shotgun (WGS) entry which is preliminary data.</text>
</comment>
<dbReference type="Gene3D" id="3.40.30.10">
    <property type="entry name" value="Glutaredoxin"/>
    <property type="match status" value="1"/>
</dbReference>
<name>A0ABQ8USA3_9EUKA</name>
<dbReference type="Proteomes" id="UP001141327">
    <property type="component" value="Unassembled WGS sequence"/>
</dbReference>
<feature type="region of interest" description="Disordered" evidence="7">
    <location>
        <begin position="555"/>
        <end position="576"/>
    </location>
</feature>
<evidence type="ECO:0000256" key="4">
    <source>
        <dbReference type="ARBA" id="ARBA00022840"/>
    </source>
</evidence>
<evidence type="ECO:0000313" key="9">
    <source>
        <dbReference type="Proteomes" id="UP001141327"/>
    </source>
</evidence>
<dbReference type="EMBL" id="JAPMOS010000008">
    <property type="protein sequence ID" value="KAJ4461331.1"/>
    <property type="molecule type" value="Genomic_DNA"/>
</dbReference>
<evidence type="ECO:0000313" key="8">
    <source>
        <dbReference type="EMBL" id="KAJ4461331.1"/>
    </source>
</evidence>
<protein>
    <recommendedName>
        <fullName evidence="5">Tubulin--tyrosine ligase-like protein 5</fullName>
    </recommendedName>
</protein>
<dbReference type="Pfam" id="PF03133">
    <property type="entry name" value="TTL"/>
    <property type="match status" value="2"/>
</dbReference>
<dbReference type="InterPro" id="IPR036249">
    <property type="entry name" value="Thioredoxin-like_sf"/>
</dbReference>
<evidence type="ECO:0000256" key="5">
    <source>
        <dbReference type="ARBA" id="ARBA00041448"/>
    </source>
</evidence>
<organism evidence="8 9">
    <name type="scientific">Paratrimastix pyriformis</name>
    <dbReference type="NCBI Taxonomy" id="342808"/>
    <lineage>
        <taxon>Eukaryota</taxon>
        <taxon>Metamonada</taxon>
        <taxon>Preaxostyla</taxon>
        <taxon>Paratrimastigidae</taxon>
        <taxon>Paratrimastix</taxon>
    </lineage>
</organism>
<dbReference type="SUPFAM" id="SSF56059">
    <property type="entry name" value="Glutathione synthetase ATP-binding domain-like"/>
    <property type="match status" value="1"/>
</dbReference>
<evidence type="ECO:0000256" key="1">
    <source>
        <dbReference type="ARBA" id="ARBA00008241"/>
    </source>
</evidence>
<dbReference type="PANTHER" id="PTHR12241">
    <property type="entry name" value="TUBULIN POLYGLUTAMYLASE"/>
    <property type="match status" value="1"/>
</dbReference>
<feature type="compositionally biased region" description="Low complexity" evidence="7">
    <location>
        <begin position="951"/>
        <end position="968"/>
    </location>
</feature>
<evidence type="ECO:0000256" key="6">
    <source>
        <dbReference type="ARBA" id="ARBA00049274"/>
    </source>
</evidence>
<dbReference type="Pfam" id="PF02966">
    <property type="entry name" value="DIM1"/>
    <property type="match status" value="1"/>
</dbReference>
<keyword evidence="4" id="KW-0067">ATP-binding</keyword>
<dbReference type="SMART" id="SM01410">
    <property type="entry name" value="DIM1"/>
    <property type="match status" value="1"/>
</dbReference>
<keyword evidence="2" id="KW-0436">Ligase</keyword>
<evidence type="ECO:0000256" key="7">
    <source>
        <dbReference type="SAM" id="MobiDB-lite"/>
    </source>
</evidence>
<feature type="compositionally biased region" description="Low complexity" evidence="7">
    <location>
        <begin position="711"/>
        <end position="723"/>
    </location>
</feature>
<evidence type="ECO:0000256" key="3">
    <source>
        <dbReference type="ARBA" id="ARBA00022741"/>
    </source>
</evidence>
<dbReference type="SUPFAM" id="SSF52833">
    <property type="entry name" value="Thioredoxin-like"/>
    <property type="match status" value="1"/>
</dbReference>
<feature type="region of interest" description="Disordered" evidence="7">
    <location>
        <begin position="851"/>
        <end position="923"/>
    </location>
</feature>
<proteinExistence type="inferred from homology"/>
<sequence>MEYNPEEDGGEEQEQAPIPTRPSVCPPANSRVASFLGQTSECPNKYVHFRPLVGLDGHMTLPPPTTTTEISLPRQTLYYRMFHGDSLLVRAMLEAHGFKETTQDTGKWTILWAGIHLKPYMMGILAPHQRINHFPRTYEITNKARLCKSVQAMAKKFGQRHFDFLPATFILPEEYALFEADSRKGTITQGGVACAPWYIIKPQTLSRGRGIFLTSNPKVVPSDEPCVASRYLRNPLLVDGYKFDLRIYVSMTSVDPLVIYRHEYGLARFATEKYSPQERYQDNRFMHLTNYSVNKNNSLFVENRDADVDDFGSKWSLRALWAHLRANHIDVDGLLGRIDDLIVKTILSAEHEIFPASQRYLPTRSVPTPPCPSLRLPGREAEPSSPPVLDTALIAVVDVTVRRHHAFELFGFDILVDDQLKPWVLEVNLSPSLACGSPLDSFIKNAVVSELLNMAAIPAQADESAKGTRGYGAPPPRSLQKQLRKGAFNPETLTVEERAIIRELAEEDARRGSWSRIYPTLESHQYDVFFEKPRPHNQLVIDSLIYEAGLAAPAAHPATAPGGRPSSPLAPWSAGPGLPPLTSGKSIVSAAARAGLPSIHAILGRGPAGMSLMQGRELFAEYLRRLRRRLLRQAAQASSGGPSADLDPGEVALVDQFLVQHGTAAHSAPSHVAVTRHIREHMDDADPAGHPTPTGPAEAQVAPGHPPLQEAPATAPTPSGAAPLPMPRRPSSALRRGAPGEPEQLAHGTPSPAEVARVLRAVGQLDEFIAAYKGATQRMKLDEDGLDGVTHRHFRHLLDTASDVDLEGMLVRYLEGVRTRTGEAGIPDTLVRLPEWEVVPEAAPDFTVEINGIPDGDVPGAEASSTATATADACRGPPRTSASSSPSPSPSSSPSSSASPAPAHDSVTRLLPPPPTMPATATAASAAAAIAMAAPSCIDSRHPQPPPHAPAPCARASPVPTPTPSVTSALGEHHGRGGPQLHTAQRKLDRFLWGIPKAPFVTVYSEQSCQHDQPKFCVPWGNKGRREPMAALFLPNLRDKRSIDGVLRGTRDRLVVLRFGRESDPECMLLDDILGKSERLVANMAVIYLIDVDAVPVYTQYFDITRTPAVIFFFNAQHMKVDYGTPDHTKWIGSFSTKDDFIALIEVLYRGALRGKYIVDCPIDPRHIPQYQLLYKGY</sequence>